<dbReference type="PANTHER" id="PTHR33077">
    <property type="entry name" value="PROTEIN TIFY 4A-RELATED-RELATED"/>
    <property type="match status" value="1"/>
</dbReference>
<dbReference type="GO" id="GO:2000022">
    <property type="term" value="P:regulation of jasmonic acid mediated signaling pathway"/>
    <property type="evidence" value="ECO:0007669"/>
    <property type="project" value="UniProtKB-UniRule"/>
</dbReference>
<accession>A0A7J0HDG7</accession>
<feature type="domain" description="Tify" evidence="3">
    <location>
        <begin position="90"/>
        <end position="124"/>
    </location>
</feature>
<dbReference type="EMBL" id="BJWL01000029">
    <property type="protein sequence ID" value="GFZ21015.1"/>
    <property type="molecule type" value="Genomic_DNA"/>
</dbReference>
<dbReference type="SMART" id="SM00979">
    <property type="entry name" value="TIFY"/>
    <property type="match status" value="1"/>
</dbReference>
<keyword evidence="2" id="KW-1184">Jasmonic acid signaling pathway</keyword>
<dbReference type="AlphaFoldDB" id="A0A7J0HDG7"/>
<dbReference type="Proteomes" id="UP000585474">
    <property type="component" value="Unassembled WGS sequence"/>
</dbReference>
<name>A0A7J0HDG7_9ERIC</name>
<dbReference type="PANTHER" id="PTHR33077:SF5">
    <property type="entry name" value="PROTEIN TIFY 9"/>
    <property type="match status" value="1"/>
</dbReference>
<organism evidence="4 5">
    <name type="scientific">Actinidia rufa</name>
    <dbReference type="NCBI Taxonomy" id="165716"/>
    <lineage>
        <taxon>Eukaryota</taxon>
        <taxon>Viridiplantae</taxon>
        <taxon>Streptophyta</taxon>
        <taxon>Embryophyta</taxon>
        <taxon>Tracheophyta</taxon>
        <taxon>Spermatophyta</taxon>
        <taxon>Magnoliopsida</taxon>
        <taxon>eudicotyledons</taxon>
        <taxon>Gunneridae</taxon>
        <taxon>Pentapetalae</taxon>
        <taxon>asterids</taxon>
        <taxon>Ericales</taxon>
        <taxon>Actinidiaceae</taxon>
        <taxon>Actinidia</taxon>
    </lineage>
</organism>
<comment type="similarity">
    <text evidence="1 2">Belongs to the TIFY/JAZ family.</text>
</comment>
<dbReference type="Pfam" id="PF06200">
    <property type="entry name" value="tify"/>
    <property type="match status" value="1"/>
</dbReference>
<reference evidence="4 5" key="1">
    <citation type="submission" date="2019-07" db="EMBL/GenBank/DDBJ databases">
        <title>De Novo Assembly of kiwifruit Actinidia rufa.</title>
        <authorList>
            <person name="Sugita-Konishi S."/>
            <person name="Sato K."/>
            <person name="Mori E."/>
            <person name="Abe Y."/>
            <person name="Kisaki G."/>
            <person name="Hamano K."/>
            <person name="Suezawa K."/>
            <person name="Otani M."/>
            <person name="Fukuda T."/>
            <person name="Manabe T."/>
            <person name="Gomi K."/>
            <person name="Tabuchi M."/>
            <person name="Akimitsu K."/>
            <person name="Kataoka I."/>
        </authorList>
    </citation>
    <scope>NUCLEOTIDE SEQUENCE [LARGE SCALE GENOMIC DNA]</scope>
    <source>
        <strain evidence="5">cv. Fuchu</strain>
    </source>
</reference>
<keyword evidence="5" id="KW-1185">Reference proteome</keyword>
<evidence type="ECO:0000256" key="1">
    <source>
        <dbReference type="ARBA" id="ARBA00008614"/>
    </source>
</evidence>
<comment type="subcellular location">
    <subcellularLocation>
        <location evidence="2">Nucleus</location>
    </subcellularLocation>
</comment>
<dbReference type="PROSITE" id="PS51320">
    <property type="entry name" value="TIFY"/>
    <property type="match status" value="1"/>
</dbReference>
<dbReference type="InterPro" id="IPR010399">
    <property type="entry name" value="Tify_dom"/>
</dbReference>
<dbReference type="GO" id="GO:0005634">
    <property type="term" value="C:nucleus"/>
    <property type="evidence" value="ECO:0007669"/>
    <property type="project" value="UniProtKB-SubCell"/>
</dbReference>
<evidence type="ECO:0000313" key="4">
    <source>
        <dbReference type="EMBL" id="GFZ21015.1"/>
    </source>
</evidence>
<evidence type="ECO:0000256" key="2">
    <source>
        <dbReference type="RuleBase" id="RU369065"/>
    </source>
</evidence>
<dbReference type="InterPro" id="IPR018467">
    <property type="entry name" value="CCT_CS"/>
</dbReference>
<comment type="domain">
    <text evidence="2">The jas domain is required for interaction with COI1.</text>
</comment>
<protein>
    <recommendedName>
        <fullName evidence="2">Protein TIFY</fullName>
    </recommendedName>
    <alternativeName>
        <fullName evidence="2">Jasmonate ZIM domain-containing protein</fullName>
    </alternativeName>
</protein>
<dbReference type="OrthoDB" id="1914366at2759"/>
<dbReference type="GO" id="GO:0009611">
    <property type="term" value="P:response to wounding"/>
    <property type="evidence" value="ECO:0007669"/>
    <property type="project" value="UniProtKB-UniRule"/>
</dbReference>
<evidence type="ECO:0000259" key="3">
    <source>
        <dbReference type="PROSITE" id="PS51320"/>
    </source>
</evidence>
<sequence length="211" mass="23587">MSRSAVELDFFRMEKESAGKPQPPKNLFDRRRSLRDIQSVISKMNPEILKSVIATGSVENGNLLASKPKTDEPFLSPALPLLSAPAFGNCVSGTTPLTIFYKGTISVFDVSRNKAENILKLAEENVSKTVDSDLPLTRRKSLERFLQKRKERLTMASPYGNCPTDYAFSGEKKSPYGNWPADYAFSSEKKSLYGNCPTDYSFSGVKNSWRH</sequence>
<comment type="function">
    <text evidence="2">Repressor of jasmonate responses.</text>
</comment>
<proteinExistence type="inferred from homology"/>
<evidence type="ECO:0000313" key="5">
    <source>
        <dbReference type="Proteomes" id="UP000585474"/>
    </source>
</evidence>
<dbReference type="InterPro" id="IPR040390">
    <property type="entry name" value="TIFY/JAZ"/>
</dbReference>
<comment type="caution">
    <text evidence="4">The sequence shown here is derived from an EMBL/GenBank/DDBJ whole genome shotgun (WGS) entry which is preliminary data.</text>
</comment>
<dbReference type="Pfam" id="PF09425">
    <property type="entry name" value="Jas_motif"/>
    <property type="match status" value="1"/>
</dbReference>
<gene>
    <name evidence="4" type="ORF">Acr_29g0001770</name>
</gene>
<keyword evidence="2" id="KW-0539">Nucleus</keyword>
<dbReference type="GO" id="GO:0031347">
    <property type="term" value="P:regulation of defense response"/>
    <property type="evidence" value="ECO:0007669"/>
    <property type="project" value="UniProtKB-UniRule"/>
</dbReference>